<dbReference type="GO" id="GO:0016787">
    <property type="term" value="F:hydrolase activity"/>
    <property type="evidence" value="ECO:0007669"/>
    <property type="project" value="UniProtKB-KW"/>
</dbReference>
<dbReference type="Gene3D" id="3.40.50.300">
    <property type="entry name" value="P-loop containing nucleotide triphosphate hydrolases"/>
    <property type="match status" value="2"/>
</dbReference>
<keyword evidence="2" id="KW-0547">Nucleotide-binding</keyword>
<dbReference type="Pfam" id="PF02037">
    <property type="entry name" value="SAP"/>
    <property type="match status" value="1"/>
</dbReference>
<dbReference type="InterPro" id="IPR011545">
    <property type="entry name" value="DEAD/DEAH_box_helicase_dom"/>
</dbReference>
<evidence type="ECO:0000313" key="10">
    <source>
        <dbReference type="EMBL" id="KAK7023847.1"/>
    </source>
</evidence>
<dbReference type="GO" id="GO:0005634">
    <property type="term" value="C:nucleus"/>
    <property type="evidence" value="ECO:0007669"/>
    <property type="project" value="TreeGrafter"/>
</dbReference>
<evidence type="ECO:0000256" key="1">
    <source>
        <dbReference type="ARBA" id="ARBA00005446"/>
    </source>
</evidence>
<evidence type="ECO:0000256" key="6">
    <source>
        <dbReference type="SAM" id="MobiDB-lite"/>
    </source>
</evidence>
<dbReference type="InterPro" id="IPR014001">
    <property type="entry name" value="Helicase_ATP-bd"/>
</dbReference>
<evidence type="ECO:0000256" key="5">
    <source>
        <dbReference type="ARBA" id="ARBA00034808"/>
    </source>
</evidence>
<evidence type="ECO:0000256" key="2">
    <source>
        <dbReference type="ARBA" id="ARBA00022741"/>
    </source>
</evidence>
<dbReference type="AlphaFoldDB" id="A0AAW0BDE9"/>
<dbReference type="Pfam" id="PF00270">
    <property type="entry name" value="DEAD"/>
    <property type="match status" value="1"/>
</dbReference>
<dbReference type="Proteomes" id="UP001362999">
    <property type="component" value="Unassembled WGS sequence"/>
</dbReference>
<dbReference type="PROSITE" id="PS51192">
    <property type="entry name" value="HELICASE_ATP_BIND_1"/>
    <property type="match status" value="1"/>
</dbReference>
<comment type="similarity">
    <text evidence="1">Belongs to the helicase family. RecQ subfamily.</text>
</comment>
<dbReference type="PROSITE" id="PS50800">
    <property type="entry name" value="SAP"/>
    <property type="match status" value="1"/>
</dbReference>
<gene>
    <name evidence="10" type="ORF">R3P38DRAFT_3270122</name>
</gene>
<dbReference type="InterPro" id="IPR027417">
    <property type="entry name" value="P-loop_NTPase"/>
</dbReference>
<sequence length="693" mass="77727">MNQPTPSSCSNHPVNSREWIEELLRIRAKVREVYPHQLELAMHINAGKDVVCVAGTSKGKTLVLQSGPIAAQARGEKGIALMIVPTKVLVEQQADVASRRGLRALAINQDTVRDARLAGRNLFKELVAGDDVRMAIMTPSMLNEADMKSLLHQPQFVNSVRWLSIDEAHLVVQEGIFKNGYASLLNLRVRLNSSVVWVAVTATATRAEALSMAVALGFHSDTYINARYSVDRPNLKFIPRVYQHPTSNGQFLDLSFIVPFGLVDAKDIPETMIFADYIKRGNEIERFLDSLLPAGLPDRDKIIRTYNSLMPFEERQQLVEDFKAGHVRVLIVTDTATYGFDTPNVRLAVLADLPNSKADKDQKMGRAGRDGLPATVVAFAPQWMIEPSGGVDPANPRHLTDMEKRKQLPQAMVQWYNPTADKCCRAVSMDYNGEPFIQRPGCCVPICDPDGSASHLAEVAKWEKFFLAREEASESARMRSDGTFRALEKPMKESLEQMLDQWRHRIWNQIRPSREEPCEYFLPRHILNAVVNKAHICTSLERLQGVATGWDYANTHGEQLLRYLREVLTGFNQIFKERAGPESSSEAEDQEENSSSIALLKNTTSAVLQSFCRDFNLARSGNKSVLVQRLTQYFISTSNSFPTTQEIQDRKTNLMAVDEPGPVLGDKTNISTPPPSPKKDKKRKRKGTQENQN</sequence>
<dbReference type="PANTHER" id="PTHR13710:SF145">
    <property type="entry name" value="ATP-DEPENDENT DNA HELICASE"/>
    <property type="match status" value="1"/>
</dbReference>
<accession>A0AAW0BDE9</accession>
<dbReference type="GO" id="GO:0005524">
    <property type="term" value="F:ATP binding"/>
    <property type="evidence" value="ECO:0007669"/>
    <property type="project" value="UniProtKB-KW"/>
</dbReference>
<dbReference type="PANTHER" id="PTHR13710">
    <property type="entry name" value="DNA HELICASE RECQ FAMILY MEMBER"/>
    <property type="match status" value="1"/>
</dbReference>
<protein>
    <recommendedName>
        <fullName evidence="5">DNA 3'-5' helicase</fullName>
        <ecNumber evidence="5">5.6.2.4</ecNumber>
    </recommendedName>
</protein>
<dbReference type="InterPro" id="IPR003034">
    <property type="entry name" value="SAP_dom"/>
</dbReference>
<dbReference type="GO" id="GO:0003676">
    <property type="term" value="F:nucleic acid binding"/>
    <property type="evidence" value="ECO:0007669"/>
    <property type="project" value="InterPro"/>
</dbReference>
<dbReference type="EC" id="5.6.2.4" evidence="5"/>
<evidence type="ECO:0000259" key="9">
    <source>
        <dbReference type="PROSITE" id="PS51194"/>
    </source>
</evidence>
<dbReference type="GO" id="GO:0005694">
    <property type="term" value="C:chromosome"/>
    <property type="evidence" value="ECO:0007669"/>
    <property type="project" value="TreeGrafter"/>
</dbReference>
<evidence type="ECO:0000256" key="4">
    <source>
        <dbReference type="ARBA" id="ARBA00034617"/>
    </source>
</evidence>
<dbReference type="SUPFAM" id="SSF52540">
    <property type="entry name" value="P-loop containing nucleoside triphosphate hydrolases"/>
    <property type="match status" value="1"/>
</dbReference>
<dbReference type="EMBL" id="JAWWNJ010000035">
    <property type="protein sequence ID" value="KAK7023847.1"/>
    <property type="molecule type" value="Genomic_DNA"/>
</dbReference>
<keyword evidence="11" id="KW-1185">Reference proteome</keyword>
<keyword evidence="10" id="KW-0378">Hydrolase</keyword>
<evidence type="ECO:0000256" key="3">
    <source>
        <dbReference type="ARBA" id="ARBA00022840"/>
    </source>
</evidence>
<feature type="non-terminal residue" evidence="10">
    <location>
        <position position="1"/>
    </location>
</feature>
<feature type="domain" description="Helicase ATP-binding" evidence="8">
    <location>
        <begin position="41"/>
        <end position="222"/>
    </location>
</feature>
<feature type="domain" description="SAP" evidence="7">
    <location>
        <begin position="600"/>
        <end position="634"/>
    </location>
</feature>
<feature type="region of interest" description="Disordered" evidence="6">
    <location>
        <begin position="653"/>
        <end position="693"/>
    </location>
</feature>
<name>A0AAW0BDE9_9AGAR</name>
<reference evidence="10 11" key="1">
    <citation type="journal article" date="2024" name="J Genomics">
        <title>Draft genome sequencing and assembly of Favolaschia claudopus CIRM-BRFM 2984 isolated from oak limbs.</title>
        <authorList>
            <person name="Navarro D."/>
            <person name="Drula E."/>
            <person name="Chaduli D."/>
            <person name="Cazenave R."/>
            <person name="Ahrendt S."/>
            <person name="Wang J."/>
            <person name="Lipzen A."/>
            <person name="Daum C."/>
            <person name="Barry K."/>
            <person name="Grigoriev I.V."/>
            <person name="Favel A."/>
            <person name="Rosso M.N."/>
            <person name="Martin F."/>
        </authorList>
    </citation>
    <scope>NUCLEOTIDE SEQUENCE [LARGE SCALE GENOMIC DNA]</scope>
    <source>
        <strain evidence="10 11">CIRM-BRFM 2984</strain>
    </source>
</reference>
<dbReference type="SMART" id="SM00487">
    <property type="entry name" value="DEXDc"/>
    <property type="match status" value="1"/>
</dbReference>
<proteinExistence type="inferred from homology"/>
<dbReference type="PROSITE" id="PS51194">
    <property type="entry name" value="HELICASE_CTER"/>
    <property type="match status" value="1"/>
</dbReference>
<dbReference type="Pfam" id="PF00271">
    <property type="entry name" value="Helicase_C"/>
    <property type="match status" value="1"/>
</dbReference>
<comment type="catalytic activity">
    <reaction evidence="4">
        <text>Couples ATP hydrolysis with the unwinding of duplex DNA by translocating in the 3'-5' direction.</text>
        <dbReference type="EC" id="5.6.2.4"/>
    </reaction>
</comment>
<dbReference type="GO" id="GO:0043138">
    <property type="term" value="F:3'-5' DNA helicase activity"/>
    <property type="evidence" value="ECO:0007669"/>
    <property type="project" value="UniProtKB-EC"/>
</dbReference>
<organism evidence="10 11">
    <name type="scientific">Favolaschia claudopus</name>
    <dbReference type="NCBI Taxonomy" id="2862362"/>
    <lineage>
        <taxon>Eukaryota</taxon>
        <taxon>Fungi</taxon>
        <taxon>Dikarya</taxon>
        <taxon>Basidiomycota</taxon>
        <taxon>Agaricomycotina</taxon>
        <taxon>Agaricomycetes</taxon>
        <taxon>Agaricomycetidae</taxon>
        <taxon>Agaricales</taxon>
        <taxon>Marasmiineae</taxon>
        <taxon>Mycenaceae</taxon>
        <taxon>Favolaschia</taxon>
    </lineage>
</organism>
<evidence type="ECO:0000259" key="7">
    <source>
        <dbReference type="PROSITE" id="PS50800"/>
    </source>
</evidence>
<feature type="domain" description="Helicase C-terminal" evidence="9">
    <location>
        <begin position="261"/>
        <end position="420"/>
    </location>
</feature>
<evidence type="ECO:0000313" key="11">
    <source>
        <dbReference type="Proteomes" id="UP001362999"/>
    </source>
</evidence>
<comment type="caution">
    <text evidence="10">The sequence shown here is derived from an EMBL/GenBank/DDBJ whole genome shotgun (WGS) entry which is preliminary data.</text>
</comment>
<dbReference type="SMART" id="SM00490">
    <property type="entry name" value="HELICc"/>
    <property type="match status" value="1"/>
</dbReference>
<evidence type="ECO:0000259" key="8">
    <source>
        <dbReference type="PROSITE" id="PS51192"/>
    </source>
</evidence>
<dbReference type="InterPro" id="IPR001650">
    <property type="entry name" value="Helicase_C-like"/>
</dbReference>
<keyword evidence="3" id="KW-0067">ATP-binding</keyword>
<dbReference type="SMART" id="SM00513">
    <property type="entry name" value="SAP"/>
    <property type="match status" value="1"/>
</dbReference>